<dbReference type="RefSeq" id="WP_085767051.1">
    <property type="nucleotide sequence ID" value="NZ_CP019344.1"/>
</dbReference>
<evidence type="ECO:0000313" key="3">
    <source>
        <dbReference type="EMBL" id="ARN78250.1"/>
    </source>
</evidence>
<name>A0A1W6MKX6_9FLAO</name>
<dbReference type="STRING" id="331648.BST97_09745"/>
<dbReference type="NCBIfam" id="TIGR04183">
    <property type="entry name" value="Por_Secre_tail"/>
    <property type="match status" value="1"/>
</dbReference>
<dbReference type="GO" id="GO:0016787">
    <property type="term" value="F:hydrolase activity"/>
    <property type="evidence" value="ECO:0007669"/>
    <property type="project" value="UniProtKB-KW"/>
</dbReference>
<dbReference type="PANTHER" id="PTHR43739">
    <property type="entry name" value="XYLOGLUCANASE (EUROFUNG)"/>
    <property type="match status" value="1"/>
</dbReference>
<dbReference type="InterPro" id="IPR015943">
    <property type="entry name" value="WD40/YVTN_repeat-like_dom_sf"/>
</dbReference>
<evidence type="ECO:0000313" key="4">
    <source>
        <dbReference type="Proteomes" id="UP000193431"/>
    </source>
</evidence>
<organism evidence="3 4">
    <name type="scientific">Nonlabens spongiae</name>
    <dbReference type="NCBI Taxonomy" id="331648"/>
    <lineage>
        <taxon>Bacteria</taxon>
        <taxon>Pseudomonadati</taxon>
        <taxon>Bacteroidota</taxon>
        <taxon>Flavobacteriia</taxon>
        <taxon>Flavobacteriales</taxon>
        <taxon>Flavobacteriaceae</taxon>
        <taxon>Nonlabens</taxon>
    </lineage>
</organism>
<dbReference type="Gene3D" id="2.130.10.10">
    <property type="entry name" value="YVTN repeat-like/Quinoprotein amine dehydrogenase"/>
    <property type="match status" value="4"/>
</dbReference>
<dbReference type="EMBL" id="CP019344">
    <property type="protein sequence ID" value="ARN78250.1"/>
    <property type="molecule type" value="Genomic_DNA"/>
</dbReference>
<proteinExistence type="predicted"/>
<keyword evidence="1" id="KW-0732">Signal</keyword>
<evidence type="ECO:0000259" key="2">
    <source>
        <dbReference type="Pfam" id="PF18962"/>
    </source>
</evidence>
<protein>
    <submittedName>
        <fullName evidence="3">Glycosyl hydrolase</fullName>
    </submittedName>
</protein>
<gene>
    <name evidence="3" type="ORF">BST97_09745</name>
</gene>
<dbReference type="InterPro" id="IPR052025">
    <property type="entry name" value="Xyloglucanase_GH74"/>
</dbReference>
<dbReference type="Pfam" id="PF18962">
    <property type="entry name" value="Por_Secre_tail"/>
    <property type="match status" value="1"/>
</dbReference>
<dbReference type="SUPFAM" id="SSF110296">
    <property type="entry name" value="Oligoxyloglucan reducing end-specific cellobiohydrolase"/>
    <property type="match status" value="2"/>
</dbReference>
<accession>A0A1W6MKX6</accession>
<dbReference type="Gene3D" id="2.60.120.260">
    <property type="entry name" value="Galactose-binding domain-like"/>
    <property type="match status" value="1"/>
</dbReference>
<dbReference type="OrthoDB" id="9757947at2"/>
<dbReference type="GO" id="GO:0010411">
    <property type="term" value="P:xyloglucan metabolic process"/>
    <property type="evidence" value="ECO:0007669"/>
    <property type="project" value="TreeGrafter"/>
</dbReference>
<feature type="domain" description="Secretion system C-terminal sorting" evidence="2">
    <location>
        <begin position="1043"/>
        <end position="1113"/>
    </location>
</feature>
<sequence length="1115" mass="120979">MKRLSILPFLLIFIMFNLSHSQALLEAPWMQELLLEKSPEELTYQEIKAAGDAYWETHDKEVKGSGFKPYMRWLETAKAYVKKDGTLQTNAEFIAELQNTQTLGVLSDDSNWLPVGPFTYTNAGSWSAGQGRVNSMTVDPNDPNTYYIGSPGGGTWKSTDAGVTWTPLNDFISRVGSSAVAIDPNDSDIIYVGTGDDDAGDAPSIGLLKSTDGGITFNATGLQFFDTFANISEVYIDPTDSNKIVVSSNRGLYISTNAGITFNRTFFGNVKDVKFKPGDVNTLYISTLDSFHRSTNGGQTWTEISAGLPFNMGRSVIGVTPANANYVYLLIIDSQAQLLGVYRSTNSGLSFSQRDRGQDILESGQGWYDLALEVDSNNANTIYTGCLNMWKSTNGGSNFFKMNNWNQPNDPAYVHADVHQIRQFGNELFALTDGGVYRSTNGGSSFMDLTAGAQIGQFYRIAVGQSSADLAGGLQDNGGFLRKNDSWTNYHGADGMDAGIDPNNSDLRYSFTQFGGSLNISTNGISRAGSVQGPEQGNWITPLKTDSQGNIYAGYSSLYKMDSNFSWQPVSQSFGGNIDVLEIDPNDDSTIYIGYNSFLYRSDDAGVNFSFVQNFNDNIAAIEVNGNSSNTVYVSTSSSFGRVYRSTDNGNTFSDITYDLPNLGKNALAHQPLNAIENLYVGTSAGVYRLQDNATSWEPFLNNLPNSSIRDLEINTNDGIMTAATYGRGVWQTAIPVVAPAIDVAITRIITDGGDLACAASPLSLEIRNNGTSQINQIDLAYTLNNQTAVTSQIAVAVAPGNTQIVNLPNLSLSTGTNNLAVEVSVPNDAFSSNNSRSIEISINQSGAFNDTYTFETRDFLTNDSNTWQRGVPNGFVLNSAGAGSDNFAYATNLNGNHDNQLNSYLYSGCYDFSNVSTAQLSFEMAFEIEQDWDLLYMEYSTDQGASWDILGSSNDPNWYNSSRFPNGSNCFNCVGAQWTGSATTMATYSHGLDFLSGESNVIFRFSFVTDQSVTEEGAVIDNFVISGTASNAQAQIENDIQIYPNPSSGAFNISWNSGSEFTLKVFDLSGKMISEQSVSGNATVLQLDHVSQGVYLLEISSGEGAKSTHKLIKS</sequence>
<dbReference type="CDD" id="cd15482">
    <property type="entry name" value="Sialidase_non-viral"/>
    <property type="match status" value="1"/>
</dbReference>
<reference evidence="3 4" key="1">
    <citation type="submission" date="2016-11" db="EMBL/GenBank/DDBJ databases">
        <title>Trade-off between light-utilization and light-protection in marine flavobacteria.</title>
        <authorList>
            <person name="Kumagai Y."/>
        </authorList>
    </citation>
    <scope>NUCLEOTIDE SEQUENCE [LARGE SCALE GENOMIC DNA]</scope>
    <source>
        <strain evidence="3 4">JCM 13191</strain>
    </source>
</reference>
<dbReference type="PANTHER" id="PTHR43739:SF5">
    <property type="entry name" value="EXO-ALPHA-SIALIDASE"/>
    <property type="match status" value="1"/>
</dbReference>
<dbReference type="AlphaFoldDB" id="A0A1W6MKX6"/>
<keyword evidence="4" id="KW-1185">Reference proteome</keyword>
<dbReference type="InterPro" id="IPR026444">
    <property type="entry name" value="Secre_tail"/>
</dbReference>
<dbReference type="Proteomes" id="UP000193431">
    <property type="component" value="Chromosome"/>
</dbReference>
<keyword evidence="3" id="KW-0378">Hydrolase</keyword>
<evidence type="ECO:0000256" key="1">
    <source>
        <dbReference type="ARBA" id="ARBA00022729"/>
    </source>
</evidence>